<name>A0A0S4TXY4_RALSL</name>
<feature type="transmembrane region" description="Helical" evidence="7">
    <location>
        <begin position="332"/>
        <end position="354"/>
    </location>
</feature>
<keyword evidence="10" id="KW-0614">Plasmid</keyword>
<evidence type="ECO:0000313" key="9">
    <source>
        <dbReference type="EMBL" id="CUV14882.1"/>
    </source>
</evidence>
<evidence type="ECO:0000256" key="2">
    <source>
        <dbReference type="ARBA" id="ARBA00005236"/>
    </source>
</evidence>
<evidence type="ECO:0000256" key="7">
    <source>
        <dbReference type="SAM" id="Phobius"/>
    </source>
</evidence>
<dbReference type="PANTHER" id="PTHR30489:SF0">
    <property type="entry name" value="LIPOPROTEIN-RELEASING SYSTEM TRANSMEMBRANE PROTEIN LOLE"/>
    <property type="match status" value="1"/>
</dbReference>
<keyword evidence="3" id="KW-1003">Cell membrane</keyword>
<dbReference type="GO" id="GO:0098797">
    <property type="term" value="C:plasma membrane protein complex"/>
    <property type="evidence" value="ECO:0007669"/>
    <property type="project" value="TreeGrafter"/>
</dbReference>
<dbReference type="AlphaFoldDB" id="A0A0S4TXY4"/>
<dbReference type="PANTHER" id="PTHR30489">
    <property type="entry name" value="LIPOPROTEIN-RELEASING SYSTEM TRANSMEMBRANE PROTEIN LOLE"/>
    <property type="match status" value="1"/>
</dbReference>
<evidence type="ECO:0000256" key="1">
    <source>
        <dbReference type="ARBA" id="ARBA00004651"/>
    </source>
</evidence>
<organism evidence="9">
    <name type="scientific">Ralstonia solanacearum</name>
    <name type="common">Pseudomonas solanacearum</name>
    <dbReference type="NCBI Taxonomy" id="305"/>
    <lineage>
        <taxon>Bacteria</taxon>
        <taxon>Pseudomonadati</taxon>
        <taxon>Pseudomonadota</taxon>
        <taxon>Betaproteobacteria</taxon>
        <taxon>Burkholderiales</taxon>
        <taxon>Burkholderiaceae</taxon>
        <taxon>Ralstonia</taxon>
        <taxon>Ralstonia solanacearum species complex</taxon>
    </lineage>
</organism>
<geneLocation type="plasmid" evidence="10">
    <name>pUW386</name>
</geneLocation>
<evidence type="ECO:0000256" key="6">
    <source>
        <dbReference type="ARBA" id="ARBA00023136"/>
    </source>
</evidence>
<dbReference type="Proteomes" id="UP000310553">
    <property type="component" value="Plasmid pUW386"/>
</dbReference>
<dbReference type="InterPro" id="IPR003838">
    <property type="entry name" value="ABC3_permease_C"/>
</dbReference>
<keyword evidence="4 7" id="KW-0812">Transmembrane</keyword>
<reference evidence="10 11" key="2">
    <citation type="submission" date="2019-04" db="EMBL/GenBank/DDBJ databases">
        <title>Complete Genome of UW386 and Higher Quality Genome of UW700.</title>
        <authorList>
            <person name="Jacobs J."/>
            <person name="Perez A."/>
            <person name="Steidl O."/>
            <person name="Allen C."/>
        </authorList>
    </citation>
    <scope>NUCLEOTIDE SEQUENCE [LARGE SCALE GENOMIC DNA]</scope>
    <source>
        <strain evidence="10 11">UW386</strain>
        <plasmid evidence="10">pUW386</plasmid>
        <plasmid evidence="11">puw386</plasmid>
    </source>
</reference>
<proteinExistence type="inferred from homology"/>
<comment type="subcellular location">
    <subcellularLocation>
        <location evidence="1">Cell membrane</location>
        <topology evidence="1">Multi-pass membrane protein</topology>
    </subcellularLocation>
</comment>
<evidence type="ECO:0000313" key="10">
    <source>
        <dbReference type="EMBL" id="QCX50987.1"/>
    </source>
</evidence>
<feature type="transmembrane region" description="Helical" evidence="7">
    <location>
        <begin position="375"/>
        <end position="402"/>
    </location>
</feature>
<dbReference type="EMBL" id="CP039340">
    <property type="protein sequence ID" value="QCX50987.1"/>
    <property type="molecule type" value="Genomic_DNA"/>
</dbReference>
<reference evidence="9" key="1">
    <citation type="submission" date="2015-10" db="EMBL/GenBank/DDBJ databases">
        <authorList>
            <person name="Gilbert D.G."/>
        </authorList>
    </citation>
    <scope>NUCLEOTIDE SEQUENCE</scope>
    <source>
        <strain evidence="9">Phyl III-seqv23</strain>
    </source>
</reference>
<evidence type="ECO:0000256" key="4">
    <source>
        <dbReference type="ARBA" id="ARBA00022692"/>
    </source>
</evidence>
<feature type="transmembrane region" description="Helical" evidence="7">
    <location>
        <begin position="422"/>
        <end position="446"/>
    </location>
</feature>
<dbReference type="GO" id="GO:0044874">
    <property type="term" value="P:lipoprotein localization to outer membrane"/>
    <property type="evidence" value="ECO:0007669"/>
    <property type="project" value="TreeGrafter"/>
</dbReference>
<evidence type="ECO:0000256" key="3">
    <source>
        <dbReference type="ARBA" id="ARBA00022475"/>
    </source>
</evidence>
<dbReference type="EMBL" id="LN899819">
    <property type="protein sequence ID" value="CUV14882.1"/>
    <property type="molecule type" value="Genomic_DNA"/>
</dbReference>
<evidence type="ECO:0000256" key="5">
    <source>
        <dbReference type="ARBA" id="ARBA00022989"/>
    </source>
</evidence>
<sequence length="465" mass="48789">MLDIALRNLIRNHRRSIVTAASIAIGSVAVTLFSAFAANVTNGLQTETVGRLGHLNILRKGFFASGGGDPGAYGIPAYAALIETLRSDPVLKPMLTVVTPTVSVGGIVSGTDSDASSTFFAQGVVPADRQKMAQWNPYRLPGAADALTSGVPEGSIDRGIVGAGLARILNLCVPPAAGCAHVTASARPPSTTVPGDDGQAQRFAQLANDVADTGSRSPESAVNLLAATSGGAPNVVSLRVVRQVRLGIKELDDRYVGMPLALAQKLLFGRGEQQVTAIVVQLKQTADLPRAKERIAQLTRNSAIPLEIVDFATLSPAYRQISEFYETLSNCLMALICTVALFMTVNTMSASIFERTREIGTLRALGMDRGPLRRLFVAEGLLLGTASATLGVALAAALVFALNHAGLMWMPPGSLQPVPMRFSFMGAMPTTAVLWVLLVLSAGLAARFAAGRAARLNVVTALRHA</sequence>
<dbReference type="InterPro" id="IPR051447">
    <property type="entry name" value="Lipoprotein-release_system"/>
</dbReference>
<keyword evidence="6 7" id="KW-0472">Membrane</keyword>
<feature type="domain" description="ABC3 transporter permease C-terminal" evidence="8">
    <location>
        <begin position="331"/>
        <end position="448"/>
    </location>
</feature>
<dbReference type="Pfam" id="PF02687">
    <property type="entry name" value="FtsX"/>
    <property type="match status" value="1"/>
</dbReference>
<comment type="similarity">
    <text evidence="2">Belongs to the ABC-4 integral membrane protein family. LolC/E subfamily.</text>
</comment>
<accession>A0A0S4TXY4</accession>
<evidence type="ECO:0000313" key="11">
    <source>
        <dbReference type="Proteomes" id="UP000310553"/>
    </source>
</evidence>
<evidence type="ECO:0000259" key="8">
    <source>
        <dbReference type="Pfam" id="PF02687"/>
    </source>
</evidence>
<keyword evidence="5 7" id="KW-1133">Transmembrane helix</keyword>
<protein>
    <submittedName>
        <fullName evidence="10">ABC transporter permease</fullName>
    </submittedName>
    <submittedName>
        <fullName evidence="9">Putative ABC-type transport system permease component</fullName>
    </submittedName>
</protein>
<gene>
    <name evidence="10" type="ORF">E7Z57_17810</name>
    <name evidence="9" type="ORF">RUN39_v1_980013</name>
</gene>
<geneLocation type="plasmid" evidence="11">
    <name>puw386</name>
</geneLocation>